<dbReference type="AlphaFoldDB" id="A0AAN8E7H2"/>
<proteinExistence type="predicted"/>
<accession>A0AAN8E7H2</accession>
<dbReference type="PANTHER" id="PTHR36223">
    <property type="entry name" value="BETA-LACTAMASE-TYPE TRANSPEPTIDASE FOLD DOMAIN CONTAINING PROTEIN"/>
    <property type="match status" value="1"/>
</dbReference>
<evidence type="ECO:0000259" key="2">
    <source>
        <dbReference type="Pfam" id="PF25534"/>
    </source>
</evidence>
<sequence>MPFNGFIDARVLVDGQPLQEYMDPDGIDNVRYVQATTGQRFTVEIRFLPGFKLQWAPYLHASLTFDDEEINWFRNLPTKGMAHRKGVLTKPESLQLGCTAAKDDTGTWKRTFFVFGALGLGMCLAIQVDAINTAGCWLTAVAETEDCNPISLEQVNKLGRLKLEVYRAQEVPRELPFITEGRLPDARETVPEKLLKGRYIKNNVRYDASDEVGCAPAIRYHDYLPVNGPAGKIHEFEFRYRNREILQYLGCIPRSPSPEPNHALALERTEEMLKAQKEERRRQNLEILRLRERLERAERGSSRESSTTIIGDDTIKREDGTPIKTEQPQQATKRARDEDDDELQELMPPPKRPAPTIELEDGDGQSGTAPRGTKRARDEDDDDLQEMAPPPKKMPVLVDLTDDD</sequence>
<evidence type="ECO:0000313" key="3">
    <source>
        <dbReference type="EMBL" id="KAK5947889.1"/>
    </source>
</evidence>
<evidence type="ECO:0000256" key="1">
    <source>
        <dbReference type="SAM" id="MobiDB-lite"/>
    </source>
</evidence>
<dbReference type="Proteomes" id="UP001316803">
    <property type="component" value="Unassembled WGS sequence"/>
</dbReference>
<feature type="domain" description="DUF7918" evidence="2">
    <location>
        <begin position="7"/>
        <end position="119"/>
    </location>
</feature>
<name>A0AAN8E7H2_9EURO</name>
<feature type="domain" description="DUF7918" evidence="2">
    <location>
        <begin position="151"/>
        <end position="255"/>
    </location>
</feature>
<comment type="caution">
    <text evidence="3">The sequence shown here is derived from an EMBL/GenBank/DDBJ whole genome shotgun (WGS) entry which is preliminary data.</text>
</comment>
<protein>
    <recommendedName>
        <fullName evidence="2">DUF7918 domain-containing protein</fullName>
    </recommendedName>
</protein>
<dbReference type="InterPro" id="IPR057678">
    <property type="entry name" value="DUF7918"/>
</dbReference>
<dbReference type="Pfam" id="PF25534">
    <property type="entry name" value="DUF7918"/>
    <property type="match status" value="2"/>
</dbReference>
<dbReference type="EMBL" id="JAKLMC020000060">
    <property type="protein sequence ID" value="KAK5947889.1"/>
    <property type="molecule type" value="Genomic_DNA"/>
</dbReference>
<organism evidence="3 4">
    <name type="scientific">Knufia fluminis</name>
    <dbReference type="NCBI Taxonomy" id="191047"/>
    <lineage>
        <taxon>Eukaryota</taxon>
        <taxon>Fungi</taxon>
        <taxon>Dikarya</taxon>
        <taxon>Ascomycota</taxon>
        <taxon>Pezizomycotina</taxon>
        <taxon>Eurotiomycetes</taxon>
        <taxon>Chaetothyriomycetidae</taxon>
        <taxon>Chaetothyriales</taxon>
        <taxon>Trichomeriaceae</taxon>
        <taxon>Knufia</taxon>
    </lineage>
</organism>
<feature type="region of interest" description="Disordered" evidence="1">
    <location>
        <begin position="296"/>
        <end position="404"/>
    </location>
</feature>
<keyword evidence="4" id="KW-1185">Reference proteome</keyword>
<dbReference type="PANTHER" id="PTHR36223:SF1">
    <property type="entry name" value="TRANSCRIPTION ELONGATION FACTOR EAF N-TERMINAL DOMAIN-CONTAINING PROTEIN"/>
    <property type="match status" value="1"/>
</dbReference>
<reference evidence="3 4" key="1">
    <citation type="submission" date="2022-12" db="EMBL/GenBank/DDBJ databases">
        <title>Genomic features and morphological characterization of a novel Knufia sp. strain isolated from spacecraft assembly facility.</title>
        <authorList>
            <person name="Teixeira M."/>
            <person name="Chander A.M."/>
            <person name="Stajich J.E."/>
            <person name="Venkateswaran K."/>
        </authorList>
    </citation>
    <scope>NUCLEOTIDE SEQUENCE [LARGE SCALE GENOMIC DNA]</scope>
    <source>
        <strain evidence="3 4">FJI-L2-BK-P2</strain>
    </source>
</reference>
<gene>
    <name evidence="3" type="ORF">OHC33_011096</name>
</gene>
<evidence type="ECO:0000313" key="4">
    <source>
        <dbReference type="Proteomes" id="UP001316803"/>
    </source>
</evidence>